<dbReference type="InterPro" id="IPR036477">
    <property type="entry name" value="Formyl_transf_N_sf"/>
</dbReference>
<dbReference type="Pfam" id="PF00551">
    <property type="entry name" value="Formyl_trans_N"/>
    <property type="match status" value="1"/>
</dbReference>
<dbReference type="SUPFAM" id="SSF50486">
    <property type="entry name" value="FMT C-terminal domain-like"/>
    <property type="match status" value="1"/>
</dbReference>
<dbReference type="InterPro" id="IPR011034">
    <property type="entry name" value="Formyl_transferase-like_C_sf"/>
</dbReference>
<evidence type="ECO:0000259" key="5">
    <source>
        <dbReference type="Pfam" id="PF00551"/>
    </source>
</evidence>
<dbReference type="SUPFAM" id="SSF53328">
    <property type="entry name" value="Formyltransferase"/>
    <property type="match status" value="1"/>
</dbReference>
<dbReference type="GO" id="GO:0005739">
    <property type="term" value="C:mitochondrion"/>
    <property type="evidence" value="ECO:0007669"/>
    <property type="project" value="TreeGrafter"/>
</dbReference>
<dbReference type="EC" id="2.1.2.9" evidence="2"/>
<dbReference type="PANTHER" id="PTHR11138">
    <property type="entry name" value="METHIONYL-TRNA FORMYLTRANSFERASE"/>
    <property type="match status" value="1"/>
</dbReference>
<evidence type="ECO:0000256" key="2">
    <source>
        <dbReference type="ARBA" id="ARBA00012261"/>
    </source>
</evidence>
<evidence type="ECO:0000256" key="4">
    <source>
        <dbReference type="ARBA" id="ARBA00022917"/>
    </source>
</evidence>
<dbReference type="Proteomes" id="UP000485058">
    <property type="component" value="Unassembled WGS sequence"/>
</dbReference>
<dbReference type="GO" id="GO:0004479">
    <property type="term" value="F:methionyl-tRNA formyltransferase activity"/>
    <property type="evidence" value="ECO:0007669"/>
    <property type="project" value="UniProtKB-EC"/>
</dbReference>
<comment type="caution">
    <text evidence="7">The sequence shown here is derived from an EMBL/GenBank/DDBJ whole genome shotgun (WGS) entry which is preliminary data.</text>
</comment>
<dbReference type="EMBL" id="BLLF01000077">
    <property type="protein sequence ID" value="GFH07159.1"/>
    <property type="molecule type" value="Genomic_DNA"/>
</dbReference>
<dbReference type="CDD" id="cd08646">
    <property type="entry name" value="FMT_core_Met-tRNA-FMT_N"/>
    <property type="match status" value="1"/>
</dbReference>
<evidence type="ECO:0000256" key="3">
    <source>
        <dbReference type="ARBA" id="ARBA00022679"/>
    </source>
</evidence>
<feature type="domain" description="Formyl transferase N-terminal" evidence="5">
    <location>
        <begin position="3"/>
        <end position="91"/>
    </location>
</feature>
<name>A0A699YM71_HAELA</name>
<evidence type="ECO:0000259" key="6">
    <source>
        <dbReference type="Pfam" id="PF02911"/>
    </source>
</evidence>
<dbReference type="InterPro" id="IPR005793">
    <property type="entry name" value="Formyl_trans_C"/>
</dbReference>
<keyword evidence="8" id="KW-1185">Reference proteome</keyword>
<dbReference type="AlphaFoldDB" id="A0A699YM71"/>
<accession>A0A699YM71</accession>
<dbReference type="InterPro" id="IPR002376">
    <property type="entry name" value="Formyl_transf_N"/>
</dbReference>
<evidence type="ECO:0000313" key="7">
    <source>
        <dbReference type="EMBL" id="GFH07159.1"/>
    </source>
</evidence>
<keyword evidence="3" id="KW-0808">Transferase</keyword>
<reference evidence="7 8" key="1">
    <citation type="submission" date="2020-02" db="EMBL/GenBank/DDBJ databases">
        <title>Draft genome sequence of Haematococcus lacustris strain NIES-144.</title>
        <authorList>
            <person name="Morimoto D."/>
            <person name="Nakagawa S."/>
            <person name="Yoshida T."/>
            <person name="Sawayama S."/>
        </authorList>
    </citation>
    <scope>NUCLEOTIDE SEQUENCE [LARGE SCALE GENOMIC DNA]</scope>
    <source>
        <strain evidence="7 8">NIES-144</strain>
    </source>
</reference>
<dbReference type="PANTHER" id="PTHR11138:SF5">
    <property type="entry name" value="METHIONYL-TRNA FORMYLTRANSFERASE, MITOCHONDRIAL"/>
    <property type="match status" value="1"/>
</dbReference>
<evidence type="ECO:0000313" key="8">
    <source>
        <dbReference type="Proteomes" id="UP000485058"/>
    </source>
</evidence>
<protein>
    <recommendedName>
        <fullName evidence="2">methionyl-tRNA formyltransferase</fullName>
        <ecNumber evidence="2">2.1.2.9</ecNumber>
    </recommendedName>
</protein>
<gene>
    <name evidence="7" type="ORF">HaLaN_01920</name>
</gene>
<keyword evidence="4" id="KW-0648">Protein biosynthesis</keyword>
<feature type="domain" description="Formyl transferase C-terminal" evidence="6">
    <location>
        <begin position="130"/>
        <end position="163"/>
    </location>
</feature>
<dbReference type="InterPro" id="IPR041711">
    <property type="entry name" value="Met-tRNA-FMT_N"/>
</dbReference>
<proteinExistence type="inferred from homology"/>
<dbReference type="Pfam" id="PF02911">
    <property type="entry name" value="Formyl_trans_C"/>
    <property type="match status" value="1"/>
</dbReference>
<evidence type="ECO:0000256" key="1">
    <source>
        <dbReference type="ARBA" id="ARBA00010699"/>
    </source>
</evidence>
<dbReference type="Gene3D" id="3.40.50.12230">
    <property type="match status" value="1"/>
</dbReference>
<comment type="similarity">
    <text evidence="1">Belongs to the Fmt family.</text>
</comment>
<sequence>MSSLEPDLCVTAAYGNMLPQRFLDLPRLGTLNIHPSLLPKFRGAAPVQRAVLAGVSETGVSLAYTVLRCDAGPVLAQEQVAVDPEVQAPELLADLFRRGALLLLKSLPAVWDGSAQPWQQKEEETTHAAKLSKEDSPLDFFTCPAAELHNRVRALAGWPGTTARFSLVEESSAL</sequence>
<organism evidence="7 8">
    <name type="scientific">Haematococcus lacustris</name>
    <name type="common">Green alga</name>
    <name type="synonym">Haematococcus pluvialis</name>
    <dbReference type="NCBI Taxonomy" id="44745"/>
    <lineage>
        <taxon>Eukaryota</taxon>
        <taxon>Viridiplantae</taxon>
        <taxon>Chlorophyta</taxon>
        <taxon>core chlorophytes</taxon>
        <taxon>Chlorophyceae</taxon>
        <taxon>CS clade</taxon>
        <taxon>Chlamydomonadales</taxon>
        <taxon>Haematococcaceae</taxon>
        <taxon>Haematococcus</taxon>
    </lineage>
</organism>